<keyword evidence="13" id="KW-1185">Reference proteome</keyword>
<dbReference type="InterPro" id="IPR042322">
    <property type="entry name" value="Pbn1"/>
</dbReference>
<dbReference type="PANTHER" id="PTHR28533">
    <property type="entry name" value="PROTEIN PBN1"/>
    <property type="match status" value="1"/>
</dbReference>
<reference evidence="12 13" key="1">
    <citation type="journal article" date="2012" name="PLoS ONE">
        <title>Sequence and analysis of the genome of the pathogenic yeast Candida orthopsilosis.</title>
        <authorList>
            <person name="Riccombeni A."/>
            <person name="Vidanes G."/>
            <person name="Proux-Wera E."/>
            <person name="Wolfe K.H."/>
            <person name="Butler G."/>
        </authorList>
    </citation>
    <scope>NUCLEOTIDE SEQUENCE [LARGE SCALE GENOMIC DNA]</scope>
    <source>
        <strain evidence="12 13">Co 90-125</strain>
    </source>
</reference>
<evidence type="ECO:0000256" key="4">
    <source>
        <dbReference type="ARBA" id="ARBA00020410"/>
    </source>
</evidence>
<evidence type="ECO:0000256" key="3">
    <source>
        <dbReference type="ARBA" id="ARBA00010345"/>
    </source>
</evidence>
<dbReference type="GO" id="GO:1990529">
    <property type="term" value="C:glycosylphosphatidylinositol-mannosyltransferase I complex"/>
    <property type="evidence" value="ECO:0007669"/>
    <property type="project" value="TreeGrafter"/>
</dbReference>
<organism evidence="12 13">
    <name type="scientific">Candida orthopsilosis (strain 90-125)</name>
    <name type="common">Yeast</name>
    <dbReference type="NCBI Taxonomy" id="1136231"/>
    <lineage>
        <taxon>Eukaryota</taxon>
        <taxon>Fungi</taxon>
        <taxon>Dikarya</taxon>
        <taxon>Ascomycota</taxon>
        <taxon>Saccharomycotina</taxon>
        <taxon>Pichiomycetes</taxon>
        <taxon>Debaryomycetaceae</taxon>
        <taxon>Candida/Lodderomyces clade</taxon>
        <taxon>Candida</taxon>
    </lineage>
</organism>
<feature type="transmembrane region" description="Helical" evidence="11">
    <location>
        <begin position="455"/>
        <end position="475"/>
    </location>
</feature>
<keyword evidence="8 11" id="KW-1133">Transmembrane helix</keyword>
<sequence>MRQRSTIFNPGSSHDDVIQNLNSTNFKLTAPSSEQRFSIENKFTIPIATPLQYIRQLRIQSKKSYADVNPLFPFDFTTGLNIYVIPRNTVNDDDDDEFFQELSNVLKEVVNLDINATEWTTAVNSLYYYSSQPAQLQAQSSWIKYYDVQDYDSTFDLVYNADESSKQIVLRQLVTKVVDISYDLKLGEYKEIGLFLNDAKVSQTKDDLVLSGLRVILDGQSESQDDADDKNIHKTMFHLKPRHRYLPGSISSSIIPQGLHPILATTVSTENGLRSTINYEIVGIDADVEACNSYYYLNLNKSLIFDKYQNIPLNSTLLVNNGVSNLELPEYKISQWGSELLFEIKQDEASDVSSPARFDFNLTLHSRYQLPNNSDSSSPFTQIINPQPQFFIACKVKEGHLLNKSPFDSKRSSLLGNNYEAYFQNDTVFYHFDTIETDRHVSVDIPHGTTTFDRVNSITTFTILIGIGIIFWGILQKFTKSKPIGKSKTD</sequence>
<evidence type="ECO:0000256" key="7">
    <source>
        <dbReference type="ARBA" id="ARBA00022824"/>
    </source>
</evidence>
<comment type="function">
    <text evidence="11">Required for proper folding and/or the stability of a subset of proteins in the endoplasmic reticulum. Component of glycosylphosphatidylinositol-mannosyltransferase 1 which transfers the first of the 4 mannoses in the GPI-anchor precursors during GPI-anchor biosynthesis. Probably acts by stabilizing the mannosyltransferase GPI14.</text>
</comment>
<dbReference type="UniPathway" id="UPA00196"/>
<evidence type="ECO:0000256" key="11">
    <source>
        <dbReference type="RuleBase" id="RU366056"/>
    </source>
</evidence>
<dbReference type="RefSeq" id="XP_003870716.1">
    <property type="nucleotide sequence ID" value="XM_003870667.1"/>
</dbReference>
<dbReference type="GO" id="GO:0000030">
    <property type="term" value="F:mannosyltransferase activity"/>
    <property type="evidence" value="ECO:0007669"/>
    <property type="project" value="TreeGrafter"/>
</dbReference>
<dbReference type="Proteomes" id="UP000005018">
    <property type="component" value="Chromosome 6"/>
</dbReference>
<dbReference type="PANTHER" id="PTHR28533:SF1">
    <property type="entry name" value="PROTEIN PBN1"/>
    <property type="match status" value="1"/>
</dbReference>
<dbReference type="HOGENOM" id="CLU_044602_0_0_1"/>
<dbReference type="OrthoDB" id="5546453at2759"/>
<keyword evidence="10" id="KW-0325">Glycoprotein</keyword>
<evidence type="ECO:0000256" key="5">
    <source>
        <dbReference type="ARBA" id="ARBA00022502"/>
    </source>
</evidence>
<proteinExistence type="inferred from homology"/>
<dbReference type="GeneID" id="14541704"/>
<keyword evidence="7 11" id="KW-0256">Endoplasmic reticulum</keyword>
<dbReference type="KEGG" id="cot:CORT_0F03650"/>
<evidence type="ECO:0000256" key="6">
    <source>
        <dbReference type="ARBA" id="ARBA00022692"/>
    </source>
</evidence>
<name>H8X9C2_CANO9</name>
<keyword evidence="9 11" id="KW-0472">Membrane</keyword>
<dbReference type="eggNOG" id="ENOG502QS8N">
    <property type="taxonomic scope" value="Eukaryota"/>
</dbReference>
<gene>
    <name evidence="12" type="ORF">CORT_0F03650</name>
</gene>
<evidence type="ECO:0000256" key="2">
    <source>
        <dbReference type="ARBA" id="ARBA00004687"/>
    </source>
</evidence>
<evidence type="ECO:0000256" key="1">
    <source>
        <dbReference type="ARBA" id="ARBA00004643"/>
    </source>
</evidence>
<dbReference type="GO" id="GO:0006506">
    <property type="term" value="P:GPI anchor biosynthetic process"/>
    <property type="evidence" value="ECO:0007669"/>
    <property type="project" value="UniProtKB-UniPathway"/>
</dbReference>
<dbReference type="SMART" id="SM00780">
    <property type="entry name" value="PIG-X"/>
    <property type="match status" value="1"/>
</dbReference>
<evidence type="ECO:0000256" key="9">
    <source>
        <dbReference type="ARBA" id="ARBA00023136"/>
    </source>
</evidence>
<dbReference type="AlphaFoldDB" id="H8X9C2"/>
<dbReference type="Pfam" id="PF08320">
    <property type="entry name" value="PIG-X"/>
    <property type="match status" value="1"/>
</dbReference>
<evidence type="ECO:0000313" key="12">
    <source>
        <dbReference type="EMBL" id="CCG24588.1"/>
    </source>
</evidence>
<evidence type="ECO:0000313" key="13">
    <source>
        <dbReference type="Proteomes" id="UP000005018"/>
    </source>
</evidence>
<accession>H8X9C2</accession>
<comment type="pathway">
    <text evidence="2 11">Glycolipid biosynthesis; glycosylphosphatidylinositol-anchor biosynthesis.</text>
</comment>
<dbReference type="EMBL" id="HE681724">
    <property type="protein sequence ID" value="CCG24588.1"/>
    <property type="molecule type" value="Genomic_DNA"/>
</dbReference>
<dbReference type="GO" id="GO:0005789">
    <property type="term" value="C:endoplasmic reticulum membrane"/>
    <property type="evidence" value="ECO:0007669"/>
    <property type="project" value="UniProtKB-SubCell"/>
</dbReference>
<protein>
    <recommendedName>
        <fullName evidence="4 11">Protein PBN1</fullName>
    </recommendedName>
</protein>
<evidence type="ECO:0000256" key="8">
    <source>
        <dbReference type="ARBA" id="ARBA00022989"/>
    </source>
</evidence>
<evidence type="ECO:0000256" key="10">
    <source>
        <dbReference type="ARBA" id="ARBA00023180"/>
    </source>
</evidence>
<keyword evidence="5 11" id="KW-0337">GPI-anchor biosynthesis</keyword>
<comment type="similarity">
    <text evidence="3 11">Belongs to the PIGX family.</text>
</comment>
<comment type="subcellular location">
    <subcellularLocation>
        <location evidence="11">Endoplasmic reticulum membrane</location>
        <topology evidence="11">Single-pass membrane protein</topology>
    </subcellularLocation>
    <subcellularLocation>
        <location evidence="1">Endoplasmic reticulum membrane</location>
        <topology evidence="1">Single-pass type III membrane protein</topology>
    </subcellularLocation>
</comment>
<keyword evidence="6 11" id="KW-0812">Transmembrane</keyword>
<dbReference type="InterPro" id="IPR013233">
    <property type="entry name" value="PIG-X/PBN1"/>
</dbReference>